<proteinExistence type="evidence at transcript level"/>
<feature type="signal peptide" evidence="2">
    <location>
        <begin position="1"/>
        <end position="26"/>
    </location>
</feature>
<evidence type="ECO:0008006" key="4">
    <source>
        <dbReference type="Google" id="ProtNLM"/>
    </source>
</evidence>
<keyword evidence="2" id="KW-0732">Signal</keyword>
<name>V5GJ12_IXORI</name>
<feature type="chain" id="PRO_5004734061" description="Vegetative cell wall protein gp1" evidence="2">
    <location>
        <begin position="27"/>
        <end position="165"/>
    </location>
</feature>
<feature type="compositionally biased region" description="Pro residues" evidence="1">
    <location>
        <begin position="81"/>
        <end position="98"/>
    </location>
</feature>
<feature type="region of interest" description="Disordered" evidence="1">
    <location>
        <begin position="69"/>
        <end position="165"/>
    </location>
</feature>
<sequence>MDILGITLCARVLYLMLLAYAPDTAGYAGRMLSEMIRASVNPEEVPNLYHRTSREGSFKDVMKKYLSTCNQGYGHQGPPEDNVPPQPPPEIPPGPPQCPQKFRDPKPPMPPPPPPTDTTAEPPQVQPQPPIPPVPPGPPVQPPTQPEKPPNPPPEASTPAEPQPD</sequence>
<accession>V5GJ12</accession>
<dbReference type="EMBL" id="GANP01014208">
    <property type="protein sequence ID" value="JAB70260.1"/>
    <property type="molecule type" value="mRNA"/>
</dbReference>
<organism evidence="3">
    <name type="scientific">Ixodes ricinus</name>
    <name type="common">Common tick</name>
    <name type="synonym">Acarus ricinus</name>
    <dbReference type="NCBI Taxonomy" id="34613"/>
    <lineage>
        <taxon>Eukaryota</taxon>
        <taxon>Metazoa</taxon>
        <taxon>Ecdysozoa</taxon>
        <taxon>Arthropoda</taxon>
        <taxon>Chelicerata</taxon>
        <taxon>Arachnida</taxon>
        <taxon>Acari</taxon>
        <taxon>Parasitiformes</taxon>
        <taxon>Ixodida</taxon>
        <taxon>Ixodoidea</taxon>
        <taxon>Ixodidae</taxon>
        <taxon>Ixodinae</taxon>
        <taxon>Ixodes</taxon>
    </lineage>
</organism>
<protein>
    <recommendedName>
        <fullName evidence="4">Vegetative cell wall protein gp1</fullName>
    </recommendedName>
</protein>
<feature type="compositionally biased region" description="Pro residues" evidence="1">
    <location>
        <begin position="124"/>
        <end position="165"/>
    </location>
</feature>
<evidence type="ECO:0000256" key="2">
    <source>
        <dbReference type="SAM" id="SignalP"/>
    </source>
</evidence>
<dbReference type="AlphaFoldDB" id="V5GJ12"/>
<evidence type="ECO:0000256" key="1">
    <source>
        <dbReference type="SAM" id="MobiDB-lite"/>
    </source>
</evidence>
<feature type="compositionally biased region" description="Pro residues" evidence="1">
    <location>
        <begin position="107"/>
        <end position="116"/>
    </location>
</feature>
<reference evidence="3" key="1">
    <citation type="journal article" date="2015" name="Sci. Rep.">
        <title>Tissue- and time-dependent transcription in Ixodes ricinus salivary glands and midguts when blood feeding on the vertebrate host.</title>
        <authorList>
            <person name="Kotsyfakis M."/>
            <person name="Schwarz A."/>
            <person name="Erhart J."/>
            <person name="Ribeiro J.M."/>
        </authorList>
    </citation>
    <scope>NUCLEOTIDE SEQUENCE</scope>
    <source>
        <tissue evidence="3">Salivary gland and midgut</tissue>
    </source>
</reference>
<evidence type="ECO:0000313" key="3">
    <source>
        <dbReference type="EMBL" id="JAB70260.1"/>
    </source>
</evidence>